<sequence length="926" mass="106360">MRIATPTFRCKVRSSSLTPSNIHLGFGKSLEGEICRVYRPNFGHPYVQLSRQSGLSTAWFKSEPTSRPDSDAGKDAYDIPSTTAKLSPWSLFGWTKASDDQAGLYGKWDWLSEDKERLSYESDVLGEEEPGSARLVDWPTYDNDINLWLCILDFRAREDGREGISEVLEGLMRRHCLSSVQGAAAERFWGTILDAALEDENDRDMLQDVWAYAECMYEDCGVQWPNLYVTVISSFIERHSAREAMWWERRLRPYFGLGSDGTLELIKRYISDSDYVVQYFLRRLCTECIDDDVYDQLIPHLYDQGCLLLANKWQHLLRERNDGPRSNASRPYLRLRAAYYPRSPMTKSELRAAGLEQQPRGALITVNRSGNGFFQFRDVRLGILPPSTKEKNSIGLRYLINRAHGETFGIEEKLYDDSLGARWFATSWVSVDSTIATVQTLGFNSIGPLSLQSITLREKTADQITRRIEQLASSGISITESTYTRALRSFAAAGDQILLDRLLRSDIHPDVFDDMSTQRKILESDARTGNWSQYELIVAVKLAVSTSFVSAVSDTLLQICLRMDKRMTALHLLDLHTTYGHEPHYTEHTVEVIGRHILAHVSSHTWHHRPQLGRNHFLSALLQRLIPGKFPLQVEATRRILFRLGRDNLFDELARVSEMLAQRHHTIFNSPHHLTYFHKADLPTILHADSSNNDSSYLAVPHDLDYRRPLHPVRQIFNIRLQRSIVRWGFRLSRYHNIRIDAPHVVDLMEPKHFHFARGIRVLAMLRDYGVVIHERAVAKSVELRIAELFWSGRLHELYAPLMRARGISHAADRTAFVLNEALNTCEEAWQIVSSVAGQGKTKWKGLGEPEPLSPLLDIERAMERIQYWGKQWQRKRREVFVSFLPGEPARRGGPLGRDLTRYRSRPGHVTVLGRFPVRKYGHENL</sequence>
<dbReference type="AlphaFoldDB" id="A0AAN7BCH5"/>
<gene>
    <name evidence="1" type="ORF">QBC37DRAFT_418078</name>
</gene>
<dbReference type="EMBL" id="MU858074">
    <property type="protein sequence ID" value="KAK4215920.1"/>
    <property type="molecule type" value="Genomic_DNA"/>
</dbReference>
<reference evidence="1" key="2">
    <citation type="submission" date="2023-05" db="EMBL/GenBank/DDBJ databases">
        <authorList>
            <consortium name="Lawrence Berkeley National Laboratory"/>
            <person name="Steindorff A."/>
            <person name="Hensen N."/>
            <person name="Bonometti L."/>
            <person name="Westerberg I."/>
            <person name="Brannstrom I.O."/>
            <person name="Guillou S."/>
            <person name="Cros-Aarteil S."/>
            <person name="Calhoun S."/>
            <person name="Haridas S."/>
            <person name="Kuo A."/>
            <person name="Mondo S."/>
            <person name="Pangilinan J."/>
            <person name="Riley R."/>
            <person name="Labutti K."/>
            <person name="Andreopoulos B."/>
            <person name="Lipzen A."/>
            <person name="Chen C."/>
            <person name="Yanf M."/>
            <person name="Daum C."/>
            <person name="Ng V."/>
            <person name="Clum A."/>
            <person name="Ohm R."/>
            <person name="Martin F."/>
            <person name="Silar P."/>
            <person name="Natvig D."/>
            <person name="Lalanne C."/>
            <person name="Gautier V."/>
            <person name="Ament-Velasquez S.L."/>
            <person name="Kruys A."/>
            <person name="Hutchinson M.I."/>
            <person name="Powell A.J."/>
            <person name="Barry K."/>
            <person name="Miller A.N."/>
            <person name="Grigoriev I.V."/>
            <person name="Debuchy R."/>
            <person name="Gladieux P."/>
            <person name="Thoren M.H."/>
            <person name="Johannesson H."/>
        </authorList>
    </citation>
    <scope>NUCLEOTIDE SEQUENCE</scope>
    <source>
        <strain evidence="1">PSN293</strain>
    </source>
</reference>
<reference evidence="1" key="1">
    <citation type="journal article" date="2023" name="Mol. Phylogenet. Evol.">
        <title>Genome-scale phylogeny and comparative genomics of the fungal order Sordariales.</title>
        <authorList>
            <person name="Hensen N."/>
            <person name="Bonometti L."/>
            <person name="Westerberg I."/>
            <person name="Brannstrom I.O."/>
            <person name="Guillou S."/>
            <person name="Cros-Aarteil S."/>
            <person name="Calhoun S."/>
            <person name="Haridas S."/>
            <person name="Kuo A."/>
            <person name="Mondo S."/>
            <person name="Pangilinan J."/>
            <person name="Riley R."/>
            <person name="LaButti K."/>
            <person name="Andreopoulos B."/>
            <person name="Lipzen A."/>
            <person name="Chen C."/>
            <person name="Yan M."/>
            <person name="Daum C."/>
            <person name="Ng V."/>
            <person name="Clum A."/>
            <person name="Steindorff A."/>
            <person name="Ohm R.A."/>
            <person name="Martin F."/>
            <person name="Silar P."/>
            <person name="Natvig D.O."/>
            <person name="Lalanne C."/>
            <person name="Gautier V."/>
            <person name="Ament-Velasquez S.L."/>
            <person name="Kruys A."/>
            <person name="Hutchinson M.I."/>
            <person name="Powell A.J."/>
            <person name="Barry K."/>
            <person name="Miller A.N."/>
            <person name="Grigoriev I.V."/>
            <person name="Debuchy R."/>
            <person name="Gladieux P."/>
            <person name="Hiltunen Thoren M."/>
            <person name="Johannesson H."/>
        </authorList>
    </citation>
    <scope>NUCLEOTIDE SEQUENCE</scope>
    <source>
        <strain evidence="1">PSN293</strain>
    </source>
</reference>
<evidence type="ECO:0008006" key="3">
    <source>
        <dbReference type="Google" id="ProtNLM"/>
    </source>
</evidence>
<comment type="caution">
    <text evidence="1">The sequence shown here is derived from an EMBL/GenBank/DDBJ whole genome shotgun (WGS) entry which is preliminary data.</text>
</comment>
<evidence type="ECO:0000313" key="1">
    <source>
        <dbReference type="EMBL" id="KAK4215920.1"/>
    </source>
</evidence>
<organism evidence="1 2">
    <name type="scientific">Rhypophila decipiens</name>
    <dbReference type="NCBI Taxonomy" id="261697"/>
    <lineage>
        <taxon>Eukaryota</taxon>
        <taxon>Fungi</taxon>
        <taxon>Dikarya</taxon>
        <taxon>Ascomycota</taxon>
        <taxon>Pezizomycotina</taxon>
        <taxon>Sordariomycetes</taxon>
        <taxon>Sordariomycetidae</taxon>
        <taxon>Sordariales</taxon>
        <taxon>Naviculisporaceae</taxon>
        <taxon>Rhypophila</taxon>
    </lineage>
</organism>
<name>A0AAN7BCH5_9PEZI</name>
<keyword evidence="2" id="KW-1185">Reference proteome</keyword>
<evidence type="ECO:0000313" key="2">
    <source>
        <dbReference type="Proteomes" id="UP001301769"/>
    </source>
</evidence>
<dbReference type="Proteomes" id="UP001301769">
    <property type="component" value="Unassembled WGS sequence"/>
</dbReference>
<accession>A0AAN7BCH5</accession>
<proteinExistence type="predicted"/>
<protein>
    <recommendedName>
        <fullName evidence="3">Pentatricopeptide repeat domain-containing protein</fullName>
    </recommendedName>
</protein>